<gene>
    <name evidence="4" type="ORF">KZ820_08900</name>
</gene>
<dbReference type="EMBL" id="JAHXZN010000002">
    <property type="protein sequence ID" value="MBW6530851.1"/>
    <property type="molecule type" value="Genomic_DNA"/>
</dbReference>
<dbReference type="PROSITE" id="PS50110">
    <property type="entry name" value="RESPONSE_REGULATORY"/>
    <property type="match status" value="1"/>
</dbReference>
<protein>
    <submittedName>
        <fullName evidence="4">Response regulator</fullName>
    </submittedName>
</protein>
<dbReference type="SUPFAM" id="SSF52172">
    <property type="entry name" value="CheY-like"/>
    <property type="match status" value="1"/>
</dbReference>
<evidence type="ECO:0000256" key="1">
    <source>
        <dbReference type="ARBA" id="ARBA00022553"/>
    </source>
</evidence>
<dbReference type="Gene3D" id="3.40.50.2300">
    <property type="match status" value="1"/>
</dbReference>
<keyword evidence="1 2" id="KW-0597">Phosphoprotein</keyword>
<evidence type="ECO:0000313" key="4">
    <source>
        <dbReference type="EMBL" id="MBW6530851.1"/>
    </source>
</evidence>
<sequence>MQADTDTRSLRLLVVEDEAIIAMLVEDALTMAGHLVVGVAESASEALAIAARETIDLALCDVRLAENDSGLTVARELSARGVPCLYVSGNCPTAADHPLIIGCVGKPFATAALSRAVEAAYRIAAGERDVEVPKSMHVFARE</sequence>
<feature type="modified residue" description="4-aspartylphosphate" evidence="2">
    <location>
        <position position="61"/>
    </location>
</feature>
<evidence type="ECO:0000256" key="2">
    <source>
        <dbReference type="PROSITE-ProRule" id="PRU00169"/>
    </source>
</evidence>
<keyword evidence="5" id="KW-1185">Reference proteome</keyword>
<dbReference type="InterPro" id="IPR011006">
    <property type="entry name" value="CheY-like_superfamily"/>
</dbReference>
<evidence type="ECO:0000259" key="3">
    <source>
        <dbReference type="PROSITE" id="PS50110"/>
    </source>
</evidence>
<dbReference type="SMART" id="SM00448">
    <property type="entry name" value="REC"/>
    <property type="match status" value="1"/>
</dbReference>
<accession>A0ABS7BMK8</accession>
<dbReference type="PANTHER" id="PTHR44591">
    <property type="entry name" value="STRESS RESPONSE REGULATOR PROTEIN 1"/>
    <property type="match status" value="1"/>
</dbReference>
<dbReference type="PANTHER" id="PTHR44591:SF24">
    <property type="entry name" value="PROTEIN-GLUTAMATE METHYLESTERASE_PROTEIN-GLUTAMINE GLUTAMINASE 1"/>
    <property type="match status" value="1"/>
</dbReference>
<dbReference type="RefSeq" id="WP_219748291.1">
    <property type="nucleotide sequence ID" value="NZ_JAHXZN010000002.1"/>
</dbReference>
<feature type="domain" description="Response regulatory" evidence="3">
    <location>
        <begin position="11"/>
        <end position="121"/>
    </location>
</feature>
<dbReference type="InterPro" id="IPR050595">
    <property type="entry name" value="Bact_response_regulator"/>
</dbReference>
<dbReference type="Proteomes" id="UP000759103">
    <property type="component" value="Unassembled WGS sequence"/>
</dbReference>
<organism evidence="4 5">
    <name type="scientific">Sphingomonas citri</name>
    <dbReference type="NCBI Taxonomy" id="2862499"/>
    <lineage>
        <taxon>Bacteria</taxon>
        <taxon>Pseudomonadati</taxon>
        <taxon>Pseudomonadota</taxon>
        <taxon>Alphaproteobacteria</taxon>
        <taxon>Sphingomonadales</taxon>
        <taxon>Sphingomonadaceae</taxon>
        <taxon>Sphingomonas</taxon>
    </lineage>
</organism>
<proteinExistence type="predicted"/>
<name>A0ABS7BMK8_9SPHN</name>
<comment type="caution">
    <text evidence="4">The sequence shown here is derived from an EMBL/GenBank/DDBJ whole genome shotgun (WGS) entry which is preliminary data.</text>
</comment>
<evidence type="ECO:0000313" key="5">
    <source>
        <dbReference type="Proteomes" id="UP000759103"/>
    </source>
</evidence>
<reference evidence="4 5" key="1">
    <citation type="submission" date="2021-07" db="EMBL/GenBank/DDBJ databases">
        <title>Sphingomonas sp.</title>
        <authorList>
            <person name="Feng G."/>
            <person name="Li J."/>
            <person name="Pan M."/>
        </authorList>
    </citation>
    <scope>NUCLEOTIDE SEQUENCE [LARGE SCALE GENOMIC DNA]</scope>
    <source>
        <strain evidence="4 5">RRHST34</strain>
    </source>
</reference>
<dbReference type="Pfam" id="PF00072">
    <property type="entry name" value="Response_reg"/>
    <property type="match status" value="1"/>
</dbReference>
<dbReference type="InterPro" id="IPR001789">
    <property type="entry name" value="Sig_transdc_resp-reg_receiver"/>
</dbReference>